<keyword evidence="7" id="KW-1185">Reference proteome</keyword>
<evidence type="ECO:0000256" key="2">
    <source>
        <dbReference type="ARBA" id="ARBA00010333"/>
    </source>
</evidence>
<dbReference type="PROSITE" id="PS01039">
    <property type="entry name" value="SBP_BACTERIAL_3"/>
    <property type="match status" value="1"/>
</dbReference>
<dbReference type="RefSeq" id="WP_123925572.1">
    <property type="nucleotide sequence ID" value="NZ_CP033896.1"/>
</dbReference>
<evidence type="ECO:0000313" key="7">
    <source>
        <dbReference type="Proteomes" id="UP000269019"/>
    </source>
</evidence>
<proteinExistence type="inferred from homology"/>
<dbReference type="AlphaFoldDB" id="A0A3G6J419"/>
<dbReference type="SUPFAM" id="SSF53850">
    <property type="entry name" value="Periplasmic binding protein-like II"/>
    <property type="match status" value="1"/>
</dbReference>
<dbReference type="Pfam" id="PF00497">
    <property type="entry name" value="SBP_bac_3"/>
    <property type="match status" value="1"/>
</dbReference>
<dbReference type="Proteomes" id="UP000269019">
    <property type="component" value="Chromosome"/>
</dbReference>
<gene>
    <name evidence="6" type="primary">glnH1</name>
    <name evidence="6" type="ORF">CCHOA_00100</name>
</gene>
<dbReference type="PANTHER" id="PTHR35936">
    <property type="entry name" value="MEMBRANE-BOUND LYTIC MUREIN TRANSGLYCOSYLASE F"/>
    <property type="match status" value="1"/>
</dbReference>
<dbReference type="GO" id="GO:0030313">
    <property type="term" value="C:cell envelope"/>
    <property type="evidence" value="ECO:0007669"/>
    <property type="project" value="UniProtKB-SubCell"/>
</dbReference>
<name>A0A3G6J419_9CORY</name>
<dbReference type="Gene3D" id="3.40.190.10">
    <property type="entry name" value="Periplasmic binding protein-like II"/>
    <property type="match status" value="2"/>
</dbReference>
<dbReference type="EMBL" id="CP033896">
    <property type="protein sequence ID" value="AZA12453.1"/>
    <property type="molecule type" value="Genomic_DNA"/>
</dbReference>
<sequence>MEASFSPGRQLRHWFALLGAGLVAVATATGCVTNEEHGVPDGWQEPNPAPVARVVDLVPEDIRAQGVVSIGTNPPFAPAEFKDSAGTIIGFDIDLARAAAKVMGLELSVQDQDFAMILPAVNAGTVTFGASGFTDNEERRKSFDFVDYLTAGIQWAARTGQPVDPDHACGLTVAVQRATVSDTDDVTAKSEACVAAGQPPITKLAYESSDAAATALILGRADAFSADSPVAAYAVARSEGKIELVGEIFDAAPYGWPVKKDSPLAPALAAALDELIASGEYARILQTWGISEGLVSEARINGTTDGVPPR</sequence>
<comment type="subcellular location">
    <subcellularLocation>
        <location evidence="1">Cell envelope</location>
    </subcellularLocation>
</comment>
<reference evidence="6 7" key="1">
    <citation type="submission" date="2018-11" db="EMBL/GenBank/DDBJ databases">
        <authorList>
            <person name="Kleinhagauer T."/>
            <person name="Glaeser S.P."/>
            <person name="Spergser J."/>
            <person name="Ruckert C."/>
            <person name="Kaempfer P."/>
            <person name="Busse H.-J."/>
        </authorList>
    </citation>
    <scope>NUCLEOTIDE SEQUENCE [LARGE SCALE GENOMIC DNA]</scope>
    <source>
        <strain evidence="6 7">200CH</strain>
    </source>
</reference>
<accession>A0A3G6J419</accession>
<evidence type="ECO:0000256" key="4">
    <source>
        <dbReference type="RuleBase" id="RU003744"/>
    </source>
</evidence>
<organism evidence="6 7">
    <name type="scientific">Corynebacterium choanae</name>
    <dbReference type="NCBI Taxonomy" id="1862358"/>
    <lineage>
        <taxon>Bacteria</taxon>
        <taxon>Bacillati</taxon>
        <taxon>Actinomycetota</taxon>
        <taxon>Actinomycetes</taxon>
        <taxon>Mycobacteriales</taxon>
        <taxon>Corynebacteriaceae</taxon>
        <taxon>Corynebacterium</taxon>
    </lineage>
</organism>
<evidence type="ECO:0000256" key="3">
    <source>
        <dbReference type="ARBA" id="ARBA00022729"/>
    </source>
</evidence>
<evidence type="ECO:0000259" key="5">
    <source>
        <dbReference type="SMART" id="SM00062"/>
    </source>
</evidence>
<keyword evidence="3" id="KW-0732">Signal</keyword>
<comment type="similarity">
    <text evidence="2 4">Belongs to the bacterial solute-binding protein 3 family.</text>
</comment>
<feature type="domain" description="Solute-binding protein family 3/N-terminal" evidence="5">
    <location>
        <begin position="67"/>
        <end position="292"/>
    </location>
</feature>
<dbReference type="PANTHER" id="PTHR35936:SF17">
    <property type="entry name" value="ARGININE-BINDING EXTRACELLULAR PROTEIN ARTP"/>
    <property type="match status" value="1"/>
</dbReference>
<dbReference type="SMART" id="SM00062">
    <property type="entry name" value="PBPb"/>
    <property type="match status" value="1"/>
</dbReference>
<evidence type="ECO:0000256" key="1">
    <source>
        <dbReference type="ARBA" id="ARBA00004196"/>
    </source>
</evidence>
<protein>
    <submittedName>
        <fullName evidence="6">ABC transporter glutamine-binding protein GlnH</fullName>
    </submittedName>
</protein>
<dbReference type="InterPro" id="IPR018313">
    <property type="entry name" value="SBP_3_CS"/>
</dbReference>
<dbReference type="InterPro" id="IPR001638">
    <property type="entry name" value="Solute-binding_3/MltF_N"/>
</dbReference>
<dbReference type="KEGG" id="ccho:CCHOA_00100"/>
<dbReference type="OrthoDB" id="9762169at2"/>
<dbReference type="CDD" id="cd01004">
    <property type="entry name" value="PBP2_MidA_like"/>
    <property type="match status" value="1"/>
</dbReference>
<evidence type="ECO:0000313" key="6">
    <source>
        <dbReference type="EMBL" id="AZA12453.1"/>
    </source>
</evidence>